<dbReference type="Proteomes" id="UP000808337">
    <property type="component" value="Unassembled WGS sequence"/>
</dbReference>
<reference evidence="2 3" key="1">
    <citation type="submission" date="2020-10" db="EMBL/GenBank/DDBJ databases">
        <title>Connecting structure to function with the recovery of over 1000 high-quality activated sludge metagenome-assembled genomes encoding full-length rRNA genes using long-read sequencing.</title>
        <authorList>
            <person name="Singleton C.M."/>
            <person name="Petriglieri F."/>
            <person name="Kristensen J.M."/>
            <person name="Kirkegaard R.H."/>
            <person name="Michaelsen T.Y."/>
            <person name="Andersen M.H."/>
            <person name="Karst S.M."/>
            <person name="Dueholm M.S."/>
            <person name="Nielsen P.H."/>
            <person name="Albertsen M."/>
        </authorList>
    </citation>
    <scope>NUCLEOTIDE SEQUENCE [LARGE SCALE GENOMIC DNA]</scope>
    <source>
        <strain evidence="2">Ribe_18-Q3-R11-54_MAXAC.273</strain>
    </source>
</reference>
<dbReference type="EMBL" id="JADKGY010000031">
    <property type="protein sequence ID" value="MBK9984748.1"/>
    <property type="molecule type" value="Genomic_DNA"/>
</dbReference>
<sequence>MAKQVKQKAKTPIAPVVVPPSETVLMWKKYFPYIITGVFFILSLIGILNHEMWRDEYQAWMVARDAHSIPELFQNLKYEGNPVLWHAFLFAISAFTDNPLYMQIFHILISASTIFLISRYAPFPLLQKILLTFGYYTFFEYNIIARCYGLGLLLIVIFCILYKERQKNILLIGGVLFLLGNNTIFGVILAVSFAGIILYESLFKDKKSKAPQIPFSKLALFSLITFSGVLLGYLQIKPEPDNSFPTLYVTHFDIVRLKYTLSRFIHAYIAIPNFRNFHFWNTNFFVPDERKFLVGVTPVLFLLWLIAFLRNRLVFLLYTTGTLILLVFYYYTGFIWSRYSGHLFLLLIACCWMSYFTKEKAFQNGLMDKLSLFGSKIRTPFFVFILSIHVIGGVAAYAMDLEYPFSTSQKAADYIRQNKLDEFNIVGSQDYAISPLASELDKKIYYVERKEAGSFIIYDQKRTFVSNFGELINFAGQVMGKDKNRVILAKSNEITKTYNDNGQQEPWIDGMVTDSMSMTLLTKIEPGIVEDETYFIYAVDRVK</sequence>
<feature type="transmembrane region" description="Helical" evidence="1">
    <location>
        <begin position="30"/>
        <end position="48"/>
    </location>
</feature>
<feature type="transmembrane region" description="Helical" evidence="1">
    <location>
        <begin position="218"/>
        <end position="236"/>
    </location>
</feature>
<keyword evidence="1" id="KW-1133">Transmembrane helix</keyword>
<feature type="transmembrane region" description="Helical" evidence="1">
    <location>
        <begin position="316"/>
        <end position="333"/>
    </location>
</feature>
<comment type="caution">
    <text evidence="2">The sequence shown here is derived from an EMBL/GenBank/DDBJ whole genome shotgun (WGS) entry which is preliminary data.</text>
</comment>
<feature type="transmembrane region" description="Helical" evidence="1">
    <location>
        <begin position="143"/>
        <end position="163"/>
    </location>
</feature>
<feature type="transmembrane region" description="Helical" evidence="1">
    <location>
        <begin position="339"/>
        <end position="356"/>
    </location>
</feature>
<feature type="transmembrane region" description="Helical" evidence="1">
    <location>
        <begin position="169"/>
        <end position="198"/>
    </location>
</feature>
<organism evidence="2 3">
    <name type="scientific">Candidatus Opimibacter skivensis</name>
    <dbReference type="NCBI Taxonomy" id="2982028"/>
    <lineage>
        <taxon>Bacteria</taxon>
        <taxon>Pseudomonadati</taxon>
        <taxon>Bacteroidota</taxon>
        <taxon>Saprospiria</taxon>
        <taxon>Saprospirales</taxon>
        <taxon>Saprospiraceae</taxon>
        <taxon>Candidatus Opimibacter</taxon>
    </lineage>
</organism>
<proteinExistence type="predicted"/>
<protein>
    <submittedName>
        <fullName evidence="2">Uncharacterized protein</fullName>
    </submittedName>
</protein>
<gene>
    <name evidence="2" type="ORF">IPP15_20700</name>
</gene>
<accession>A0A9D7XUF2</accession>
<evidence type="ECO:0000313" key="3">
    <source>
        <dbReference type="Proteomes" id="UP000808337"/>
    </source>
</evidence>
<evidence type="ECO:0000256" key="1">
    <source>
        <dbReference type="SAM" id="Phobius"/>
    </source>
</evidence>
<keyword evidence="1" id="KW-0472">Membrane</keyword>
<feature type="transmembrane region" description="Helical" evidence="1">
    <location>
        <begin position="377"/>
        <end position="399"/>
    </location>
</feature>
<name>A0A9D7XUF2_9BACT</name>
<feature type="transmembrane region" description="Helical" evidence="1">
    <location>
        <begin position="100"/>
        <end position="122"/>
    </location>
</feature>
<evidence type="ECO:0000313" key="2">
    <source>
        <dbReference type="EMBL" id="MBK9984748.1"/>
    </source>
</evidence>
<feature type="transmembrane region" description="Helical" evidence="1">
    <location>
        <begin position="292"/>
        <end position="309"/>
    </location>
</feature>
<keyword evidence="1" id="KW-0812">Transmembrane</keyword>
<dbReference type="AlphaFoldDB" id="A0A9D7XUF2"/>